<evidence type="ECO:0008006" key="3">
    <source>
        <dbReference type="Google" id="ProtNLM"/>
    </source>
</evidence>
<comment type="caution">
    <text evidence="1">The sequence shown here is derived from an EMBL/GenBank/DDBJ whole genome shotgun (WGS) entry which is preliminary data.</text>
</comment>
<dbReference type="EMBL" id="MU069614">
    <property type="protein sequence ID" value="KAF5837497.1"/>
    <property type="molecule type" value="Genomic_DNA"/>
</dbReference>
<reference evidence="1" key="1">
    <citation type="submission" date="2017-08" db="EMBL/GenBank/DDBJ databases">
        <authorList>
            <person name="Polle J.E."/>
            <person name="Barry K."/>
            <person name="Cushman J."/>
            <person name="Schmutz J."/>
            <person name="Tran D."/>
            <person name="Hathwaick L.T."/>
            <person name="Yim W.C."/>
            <person name="Jenkins J."/>
            <person name="Mckie-Krisberg Z.M."/>
            <person name="Prochnik S."/>
            <person name="Lindquist E."/>
            <person name="Dockter R.B."/>
            <person name="Adam C."/>
            <person name="Molina H."/>
            <person name="Bunkerborg J."/>
            <person name="Jin E."/>
            <person name="Buchheim M."/>
            <person name="Magnuson J."/>
        </authorList>
    </citation>
    <scope>NUCLEOTIDE SEQUENCE</scope>
    <source>
        <strain evidence="1">CCAP 19/18</strain>
    </source>
</reference>
<protein>
    <recommendedName>
        <fullName evidence="3">Encoded protein</fullName>
    </recommendedName>
</protein>
<organism evidence="1 2">
    <name type="scientific">Dunaliella salina</name>
    <name type="common">Green alga</name>
    <name type="synonym">Protococcus salinus</name>
    <dbReference type="NCBI Taxonomy" id="3046"/>
    <lineage>
        <taxon>Eukaryota</taxon>
        <taxon>Viridiplantae</taxon>
        <taxon>Chlorophyta</taxon>
        <taxon>core chlorophytes</taxon>
        <taxon>Chlorophyceae</taxon>
        <taxon>CS clade</taxon>
        <taxon>Chlamydomonadales</taxon>
        <taxon>Dunaliellaceae</taxon>
        <taxon>Dunaliella</taxon>
    </lineage>
</organism>
<evidence type="ECO:0000313" key="2">
    <source>
        <dbReference type="Proteomes" id="UP000815325"/>
    </source>
</evidence>
<gene>
    <name evidence="1" type="ORF">DUNSADRAFT_4299</name>
</gene>
<dbReference type="Proteomes" id="UP000815325">
    <property type="component" value="Unassembled WGS sequence"/>
</dbReference>
<sequence length="88" mass="9575">MHLRNGWHPSNLPPGTVHSTAQDETFLTRLDMAHPTPPGLHTDTCIYACISYIFVRDELRLNVFHFIAAPSACVSASASSGWSPGSPL</sequence>
<proteinExistence type="predicted"/>
<name>A0ABQ7GSC5_DUNSA</name>
<evidence type="ECO:0000313" key="1">
    <source>
        <dbReference type="EMBL" id="KAF5837497.1"/>
    </source>
</evidence>
<accession>A0ABQ7GSC5</accession>
<keyword evidence="2" id="KW-1185">Reference proteome</keyword>